<evidence type="ECO:0000259" key="6">
    <source>
        <dbReference type="Pfam" id="PF08100"/>
    </source>
</evidence>
<dbReference type="GO" id="GO:0046983">
    <property type="term" value="F:protein dimerization activity"/>
    <property type="evidence" value="ECO:0007669"/>
    <property type="project" value="InterPro"/>
</dbReference>
<evidence type="ECO:0000256" key="1">
    <source>
        <dbReference type="ARBA" id="ARBA00022603"/>
    </source>
</evidence>
<keyword evidence="1" id="KW-0489">Methyltransferase</keyword>
<dbReference type="AlphaFoldDB" id="A0A978VYW1"/>
<evidence type="ECO:0000256" key="4">
    <source>
        <dbReference type="PIRSR" id="PIRSR005739-1"/>
    </source>
</evidence>
<evidence type="ECO:0000256" key="3">
    <source>
        <dbReference type="ARBA" id="ARBA00022691"/>
    </source>
</evidence>
<accession>A0A978VYW1</accession>
<dbReference type="FunFam" id="1.10.10.10:FF:000213">
    <property type="entry name" value="Coniferyl alcohol 9-O-methyltransferase"/>
    <property type="match status" value="1"/>
</dbReference>
<dbReference type="PANTHER" id="PTHR11746">
    <property type="entry name" value="O-METHYLTRANSFERASE"/>
    <property type="match status" value="1"/>
</dbReference>
<evidence type="ECO:0000313" key="7">
    <source>
        <dbReference type="EMBL" id="KAH7544895.1"/>
    </source>
</evidence>
<dbReference type="Pfam" id="PF08100">
    <property type="entry name" value="Dimerisation"/>
    <property type="match status" value="1"/>
</dbReference>
<dbReference type="GO" id="GO:0009717">
    <property type="term" value="P:isoflavonoid biosynthetic process"/>
    <property type="evidence" value="ECO:0007669"/>
    <property type="project" value="UniProtKB-ARBA"/>
</dbReference>
<keyword evidence="2" id="KW-0808">Transferase</keyword>
<evidence type="ECO:0000313" key="8">
    <source>
        <dbReference type="Proteomes" id="UP000813462"/>
    </source>
</evidence>
<feature type="domain" description="O-methyltransferase dimerisation" evidence="6">
    <location>
        <begin position="18"/>
        <end position="115"/>
    </location>
</feature>
<dbReference type="PIRSF" id="PIRSF005739">
    <property type="entry name" value="O-mtase"/>
    <property type="match status" value="1"/>
</dbReference>
<dbReference type="InterPro" id="IPR012967">
    <property type="entry name" value="COMT_dimerisation"/>
</dbReference>
<dbReference type="GO" id="GO:0032259">
    <property type="term" value="P:methylation"/>
    <property type="evidence" value="ECO:0007669"/>
    <property type="project" value="UniProtKB-KW"/>
</dbReference>
<proteinExistence type="predicted"/>
<dbReference type="Gene3D" id="3.40.50.150">
    <property type="entry name" value="Vaccinia Virus protein VP39"/>
    <property type="match status" value="1"/>
</dbReference>
<dbReference type="GO" id="GO:0008757">
    <property type="term" value="F:S-adenosylmethionine-dependent methyltransferase activity"/>
    <property type="evidence" value="ECO:0007669"/>
    <property type="project" value="UniProtKB-ARBA"/>
</dbReference>
<dbReference type="CDD" id="cd02440">
    <property type="entry name" value="AdoMet_MTases"/>
    <property type="match status" value="1"/>
</dbReference>
<name>A0A978VYW1_ZIZJJ</name>
<sequence>MDLLEGSELFQAQSHLYKHVFNYINSMSLKCVVELGIPDIIHNHGRPITLPDLVTALEIHPSKTSFVYRLMSLLVHSGFFAATLPLHTNQEKGDHNKEEEAAYDLTPSSRLLLKDKLPCLSPFVLALLDPCLTTPWQFMGNWFKGDRGTTPFESTHGMQFWEYADHNPAYNSLFNEAMACDSEMLKLVIKDCGPVFQGLGSLVDVGGGTGKFARIITETFPQLKCTVLDRPHVVANLPDTQNLKFIAGDMFQSIPSADALLLKLTLHSFSDEECLKILKKCREAIPSDGGKVIVIDIVINKNEDEHQVTETKLLGDVMMMSVATGRERSQRDWEKLFLGSGFSRYNISPIFGLKSLIEVFP</sequence>
<dbReference type="PROSITE" id="PS51683">
    <property type="entry name" value="SAM_OMT_II"/>
    <property type="match status" value="1"/>
</dbReference>
<feature type="active site" description="Proton acceptor" evidence="4">
    <location>
        <position position="267"/>
    </location>
</feature>
<comment type="caution">
    <text evidence="7">The sequence shown here is derived from an EMBL/GenBank/DDBJ whole genome shotgun (WGS) entry which is preliminary data.</text>
</comment>
<dbReference type="InterPro" id="IPR029063">
    <property type="entry name" value="SAM-dependent_MTases_sf"/>
</dbReference>
<dbReference type="InterPro" id="IPR036388">
    <property type="entry name" value="WH-like_DNA-bd_sf"/>
</dbReference>
<dbReference type="OrthoDB" id="2410195at2759"/>
<gene>
    <name evidence="7" type="ORF">FEM48_Zijuj01G0034500</name>
</gene>
<feature type="domain" description="O-methyltransferase C-terminal" evidence="5">
    <location>
        <begin position="136"/>
        <end position="343"/>
    </location>
</feature>
<dbReference type="SUPFAM" id="SSF46785">
    <property type="entry name" value="Winged helix' DNA-binding domain"/>
    <property type="match status" value="1"/>
</dbReference>
<dbReference type="Proteomes" id="UP000813462">
    <property type="component" value="Unassembled WGS sequence"/>
</dbReference>
<keyword evidence="3" id="KW-0949">S-adenosyl-L-methionine</keyword>
<dbReference type="SUPFAM" id="SSF53335">
    <property type="entry name" value="S-adenosyl-L-methionine-dependent methyltransferases"/>
    <property type="match status" value="1"/>
</dbReference>
<evidence type="ECO:0008006" key="9">
    <source>
        <dbReference type="Google" id="ProtNLM"/>
    </source>
</evidence>
<dbReference type="FunFam" id="3.40.50.150:FF:000057">
    <property type="entry name" value="O-methyltransferase ZRP4"/>
    <property type="match status" value="1"/>
</dbReference>
<dbReference type="Gene3D" id="1.10.10.10">
    <property type="entry name" value="Winged helix-like DNA-binding domain superfamily/Winged helix DNA-binding domain"/>
    <property type="match status" value="1"/>
</dbReference>
<dbReference type="GO" id="GO:0008171">
    <property type="term" value="F:O-methyltransferase activity"/>
    <property type="evidence" value="ECO:0007669"/>
    <property type="project" value="InterPro"/>
</dbReference>
<dbReference type="InterPro" id="IPR036390">
    <property type="entry name" value="WH_DNA-bd_sf"/>
</dbReference>
<organism evidence="7 8">
    <name type="scientific">Ziziphus jujuba var. spinosa</name>
    <dbReference type="NCBI Taxonomy" id="714518"/>
    <lineage>
        <taxon>Eukaryota</taxon>
        <taxon>Viridiplantae</taxon>
        <taxon>Streptophyta</taxon>
        <taxon>Embryophyta</taxon>
        <taxon>Tracheophyta</taxon>
        <taxon>Spermatophyta</taxon>
        <taxon>Magnoliopsida</taxon>
        <taxon>eudicotyledons</taxon>
        <taxon>Gunneridae</taxon>
        <taxon>Pentapetalae</taxon>
        <taxon>rosids</taxon>
        <taxon>fabids</taxon>
        <taxon>Rosales</taxon>
        <taxon>Rhamnaceae</taxon>
        <taxon>Paliureae</taxon>
        <taxon>Ziziphus</taxon>
    </lineage>
</organism>
<evidence type="ECO:0000256" key="2">
    <source>
        <dbReference type="ARBA" id="ARBA00022679"/>
    </source>
</evidence>
<reference evidence="7" key="1">
    <citation type="journal article" date="2021" name="Front. Plant Sci.">
        <title>Chromosome-Scale Genome Assembly for Chinese Sour Jujube and Insights Into Its Genome Evolution and Domestication Signature.</title>
        <authorList>
            <person name="Shen L.-Y."/>
            <person name="Luo H."/>
            <person name="Wang X.-L."/>
            <person name="Wang X.-M."/>
            <person name="Qiu X.-J."/>
            <person name="Liu H."/>
            <person name="Zhou S.-S."/>
            <person name="Jia K.-H."/>
            <person name="Nie S."/>
            <person name="Bao Y.-T."/>
            <person name="Zhang R.-G."/>
            <person name="Yun Q.-Z."/>
            <person name="Chai Y.-H."/>
            <person name="Lu J.-Y."/>
            <person name="Li Y."/>
            <person name="Zhao S.-W."/>
            <person name="Mao J.-F."/>
            <person name="Jia S.-G."/>
            <person name="Mao Y.-M."/>
        </authorList>
    </citation>
    <scope>NUCLEOTIDE SEQUENCE</scope>
    <source>
        <strain evidence="7">AT0</strain>
        <tissue evidence="7">Leaf</tissue>
    </source>
</reference>
<protein>
    <recommendedName>
        <fullName evidence="9">Trans-resveratrol di-O-methyltransferase-like</fullName>
    </recommendedName>
</protein>
<dbReference type="Pfam" id="PF00891">
    <property type="entry name" value="Methyltransf_2"/>
    <property type="match status" value="1"/>
</dbReference>
<dbReference type="InterPro" id="IPR016461">
    <property type="entry name" value="COMT-like"/>
</dbReference>
<dbReference type="EMBL" id="JAEACU010000001">
    <property type="protein sequence ID" value="KAH7544895.1"/>
    <property type="molecule type" value="Genomic_DNA"/>
</dbReference>
<evidence type="ECO:0000259" key="5">
    <source>
        <dbReference type="Pfam" id="PF00891"/>
    </source>
</evidence>
<dbReference type="InterPro" id="IPR001077">
    <property type="entry name" value="COMT_C"/>
</dbReference>